<protein>
    <submittedName>
        <fullName evidence="7">Alcohol dehydrogenase [acceptor]</fullName>
        <ecNumber evidence="7">1.1.99.-</ecNumber>
    </submittedName>
</protein>
<name>A0A5C6FB40_9BACT</name>
<organism evidence="7 8">
    <name type="scientific">Rubripirellula reticaptiva</name>
    <dbReference type="NCBI Taxonomy" id="2528013"/>
    <lineage>
        <taxon>Bacteria</taxon>
        <taxon>Pseudomonadati</taxon>
        <taxon>Planctomycetota</taxon>
        <taxon>Planctomycetia</taxon>
        <taxon>Pirellulales</taxon>
        <taxon>Pirellulaceae</taxon>
        <taxon>Rubripirellula</taxon>
    </lineage>
</organism>
<dbReference type="Gene3D" id="3.30.410.40">
    <property type="match status" value="1"/>
</dbReference>
<dbReference type="PANTHER" id="PTHR11552">
    <property type="entry name" value="GLUCOSE-METHANOL-CHOLINE GMC OXIDOREDUCTASE"/>
    <property type="match status" value="1"/>
</dbReference>
<comment type="similarity">
    <text evidence="2">Belongs to the GMC oxidoreductase family.</text>
</comment>
<comment type="cofactor">
    <cofactor evidence="1 5">
        <name>FAD</name>
        <dbReference type="ChEBI" id="CHEBI:57692"/>
    </cofactor>
</comment>
<sequence>MNRTDWIIVGAGVAGCTLARQLGSQQTGSQPGRRVTIIEPCVSPDSDSPPPIDQQRPSRWLTLLGSGDDWNLSTEPSEHLAGRKIVWPRGRGIGGSARINAMIWFPPTEVDFACWESASGGRRSIRQWRDAYQVAESIVCPESPCWISEASRRFLSVAETLPDASPMIYQRINRNGRRLDWAPMLKNTDVVRATVDRVLFKGDRAVGVSIIKDGSPSELTSRCGVILCAGSIATPTILMRSGIGDASELSRHGIDVRVDRPMVGHKLKDHLVMPVIFETNFKDTFRLNPSARDVARWQVMGTGPVVSNLAESGGLFRGGEFQVHVTPTHYLTFPADSVAPMMTLAINLTRSKSSGQITIPSRDARSQPTIHPNYLSDASDGDRLVSAVNDIRKLVGQSSLAQCITKEVIPGNRRIDERSIKQSIARFSQTLYHPVGSCRYGDQIDTPVDADFRVRGTGGLWVADASALPDLPSGNPTAAVMTWAILAAESIAG</sequence>
<dbReference type="Gene3D" id="3.50.50.60">
    <property type="entry name" value="FAD/NAD(P)-binding domain"/>
    <property type="match status" value="1"/>
</dbReference>
<evidence type="ECO:0000256" key="5">
    <source>
        <dbReference type="PIRSR" id="PIRSR000137-2"/>
    </source>
</evidence>
<dbReference type="SUPFAM" id="SSF54373">
    <property type="entry name" value="FAD-linked reductases, C-terminal domain"/>
    <property type="match status" value="1"/>
</dbReference>
<dbReference type="InterPro" id="IPR007867">
    <property type="entry name" value="GMC_OxRtase_C"/>
</dbReference>
<dbReference type="Pfam" id="PF05199">
    <property type="entry name" value="GMC_oxred_C"/>
    <property type="match status" value="1"/>
</dbReference>
<evidence type="ECO:0000313" key="7">
    <source>
        <dbReference type="EMBL" id="TWU57770.1"/>
    </source>
</evidence>
<feature type="binding site" evidence="5">
    <location>
        <position position="195"/>
    </location>
    <ligand>
        <name>FAD</name>
        <dbReference type="ChEBI" id="CHEBI:57692"/>
    </ligand>
</feature>
<comment type="caution">
    <text evidence="7">The sequence shown here is derived from an EMBL/GenBank/DDBJ whole genome shotgun (WGS) entry which is preliminary data.</text>
</comment>
<dbReference type="EMBL" id="SJPX01000001">
    <property type="protein sequence ID" value="TWU57770.1"/>
    <property type="molecule type" value="Genomic_DNA"/>
</dbReference>
<evidence type="ECO:0000313" key="8">
    <source>
        <dbReference type="Proteomes" id="UP000317977"/>
    </source>
</evidence>
<keyword evidence="7" id="KW-0560">Oxidoreductase</keyword>
<keyword evidence="3" id="KW-0285">Flavoprotein</keyword>
<dbReference type="InterPro" id="IPR036188">
    <property type="entry name" value="FAD/NAD-bd_sf"/>
</dbReference>
<keyword evidence="4 5" id="KW-0274">FAD</keyword>
<dbReference type="PROSITE" id="PS51257">
    <property type="entry name" value="PROKAR_LIPOPROTEIN"/>
    <property type="match status" value="1"/>
</dbReference>
<dbReference type="InterPro" id="IPR012132">
    <property type="entry name" value="GMC_OxRdtase"/>
</dbReference>
<dbReference type="InterPro" id="IPR000172">
    <property type="entry name" value="GMC_OxRdtase_N"/>
</dbReference>
<evidence type="ECO:0000259" key="6">
    <source>
        <dbReference type="PROSITE" id="PS00624"/>
    </source>
</evidence>
<dbReference type="GO" id="GO:0050660">
    <property type="term" value="F:flavin adenine dinucleotide binding"/>
    <property type="evidence" value="ECO:0007669"/>
    <property type="project" value="InterPro"/>
</dbReference>
<dbReference type="PIRSF" id="PIRSF000137">
    <property type="entry name" value="Alcohol_oxidase"/>
    <property type="match status" value="1"/>
</dbReference>
<dbReference type="GO" id="GO:0016614">
    <property type="term" value="F:oxidoreductase activity, acting on CH-OH group of donors"/>
    <property type="evidence" value="ECO:0007669"/>
    <property type="project" value="InterPro"/>
</dbReference>
<reference evidence="7 8" key="1">
    <citation type="submission" date="2019-02" db="EMBL/GenBank/DDBJ databases">
        <title>Deep-cultivation of Planctomycetes and their phenomic and genomic characterization uncovers novel biology.</title>
        <authorList>
            <person name="Wiegand S."/>
            <person name="Jogler M."/>
            <person name="Boedeker C."/>
            <person name="Pinto D."/>
            <person name="Vollmers J."/>
            <person name="Rivas-Marin E."/>
            <person name="Kohn T."/>
            <person name="Peeters S.H."/>
            <person name="Heuer A."/>
            <person name="Rast P."/>
            <person name="Oberbeckmann S."/>
            <person name="Bunk B."/>
            <person name="Jeske O."/>
            <person name="Meyerdierks A."/>
            <person name="Storesund J.E."/>
            <person name="Kallscheuer N."/>
            <person name="Luecker S."/>
            <person name="Lage O.M."/>
            <person name="Pohl T."/>
            <person name="Merkel B.J."/>
            <person name="Hornburger P."/>
            <person name="Mueller R.-W."/>
            <person name="Bruemmer F."/>
            <person name="Labrenz M."/>
            <person name="Spormann A.M."/>
            <person name="Op Den Camp H."/>
            <person name="Overmann J."/>
            <person name="Amann R."/>
            <person name="Jetten M.S.M."/>
            <person name="Mascher T."/>
            <person name="Medema M.H."/>
            <person name="Devos D.P."/>
            <person name="Kaster A.-K."/>
            <person name="Ovreas L."/>
            <person name="Rohde M."/>
            <person name="Galperin M.Y."/>
            <person name="Jogler C."/>
        </authorList>
    </citation>
    <scope>NUCLEOTIDE SEQUENCE [LARGE SCALE GENOMIC DNA]</scope>
    <source>
        <strain evidence="7 8">Poly59</strain>
    </source>
</reference>
<accession>A0A5C6FB40</accession>
<proteinExistence type="inferred from homology"/>
<evidence type="ECO:0000256" key="1">
    <source>
        <dbReference type="ARBA" id="ARBA00001974"/>
    </source>
</evidence>
<dbReference type="Proteomes" id="UP000317977">
    <property type="component" value="Unassembled WGS sequence"/>
</dbReference>
<dbReference type="SUPFAM" id="SSF51905">
    <property type="entry name" value="FAD/NAD(P)-binding domain"/>
    <property type="match status" value="1"/>
</dbReference>
<dbReference type="EC" id="1.1.99.-" evidence="7"/>
<evidence type="ECO:0000256" key="2">
    <source>
        <dbReference type="ARBA" id="ARBA00010790"/>
    </source>
</evidence>
<dbReference type="Pfam" id="PF00732">
    <property type="entry name" value="GMC_oxred_N"/>
    <property type="match status" value="2"/>
</dbReference>
<feature type="domain" description="Glucose-methanol-choline oxidoreductase N-terminal" evidence="6">
    <location>
        <begin position="230"/>
        <end position="244"/>
    </location>
</feature>
<evidence type="ECO:0000256" key="3">
    <source>
        <dbReference type="ARBA" id="ARBA00022630"/>
    </source>
</evidence>
<dbReference type="PANTHER" id="PTHR11552:SF147">
    <property type="entry name" value="CHOLINE DEHYDROGENASE, MITOCHONDRIAL"/>
    <property type="match status" value="1"/>
</dbReference>
<gene>
    <name evidence="7" type="primary">alkJ</name>
    <name evidence="7" type="ORF">Poly59_06790</name>
</gene>
<keyword evidence="8" id="KW-1185">Reference proteome</keyword>
<dbReference type="AlphaFoldDB" id="A0A5C6FB40"/>
<evidence type="ECO:0000256" key="4">
    <source>
        <dbReference type="ARBA" id="ARBA00022827"/>
    </source>
</evidence>
<dbReference type="PROSITE" id="PS00624">
    <property type="entry name" value="GMC_OXRED_2"/>
    <property type="match status" value="1"/>
</dbReference>
<dbReference type="RefSeq" id="WP_186775992.1">
    <property type="nucleotide sequence ID" value="NZ_SJPX01000001.1"/>
</dbReference>